<gene>
    <name evidence="2" type="ORF">ACEZDB_35735</name>
</gene>
<organism evidence="2 3">
    <name type="scientific">Streptacidiphilus alkalitolerans</name>
    <dbReference type="NCBI Taxonomy" id="3342712"/>
    <lineage>
        <taxon>Bacteria</taxon>
        <taxon>Bacillati</taxon>
        <taxon>Actinomycetota</taxon>
        <taxon>Actinomycetes</taxon>
        <taxon>Kitasatosporales</taxon>
        <taxon>Streptomycetaceae</taxon>
        <taxon>Streptacidiphilus</taxon>
    </lineage>
</organism>
<proteinExistence type="predicted"/>
<name>A0ABV6XCM7_9ACTN</name>
<sequence length="162" mass="16517">MSAPGPGTGATGRTGSPSADLVREDKTLPALIQDAPADLVSARIQGPPAMGQDLVRSISEAAAAVRFVDATGSGAADISVTALTALVCTGDTEAAAMQAAADLTREITPRMRIISTAWAMTPGPVDGAWQWSLTMTVAAADPRTGEFSGEVHHGDPALRPRP</sequence>
<dbReference type="EMBL" id="JBHEZY010000024">
    <property type="protein sequence ID" value="MFC1435998.1"/>
    <property type="molecule type" value="Genomic_DNA"/>
</dbReference>
<protein>
    <submittedName>
        <fullName evidence="2">Uncharacterized protein</fullName>
    </submittedName>
</protein>
<evidence type="ECO:0000313" key="2">
    <source>
        <dbReference type="EMBL" id="MFC1435998.1"/>
    </source>
</evidence>
<evidence type="ECO:0000256" key="1">
    <source>
        <dbReference type="SAM" id="MobiDB-lite"/>
    </source>
</evidence>
<reference evidence="2 3" key="1">
    <citation type="submission" date="2024-09" db="EMBL/GenBank/DDBJ databases">
        <authorList>
            <person name="Lee S.D."/>
        </authorList>
    </citation>
    <scope>NUCLEOTIDE SEQUENCE [LARGE SCALE GENOMIC DNA]</scope>
    <source>
        <strain evidence="2 3">N1-3</strain>
    </source>
</reference>
<comment type="caution">
    <text evidence="2">The sequence shown here is derived from an EMBL/GenBank/DDBJ whole genome shotgun (WGS) entry which is preliminary data.</text>
</comment>
<feature type="compositionally biased region" description="Gly residues" evidence="1">
    <location>
        <begin position="1"/>
        <end position="12"/>
    </location>
</feature>
<dbReference type="RefSeq" id="WP_380559382.1">
    <property type="nucleotide sequence ID" value="NZ_JBHEZY010000024.1"/>
</dbReference>
<accession>A0ABV6XCM7</accession>
<evidence type="ECO:0000313" key="3">
    <source>
        <dbReference type="Proteomes" id="UP001592530"/>
    </source>
</evidence>
<feature type="region of interest" description="Disordered" evidence="1">
    <location>
        <begin position="1"/>
        <end position="20"/>
    </location>
</feature>
<dbReference type="Proteomes" id="UP001592530">
    <property type="component" value="Unassembled WGS sequence"/>
</dbReference>